<evidence type="ECO:0000259" key="1">
    <source>
        <dbReference type="Pfam" id="PF07179"/>
    </source>
</evidence>
<dbReference type="InterPro" id="IPR009839">
    <property type="entry name" value="SseB_N"/>
</dbReference>
<sequence length="134" mass="14912">MAKKTTPRNPEFRSEALEAALKAQDAAAVAFALRNDKVIVPLLPVEGPAQVRVFRRDDADKYMLLLFSSAETYVRMLPNETDHRVLAYDRATLRDFIETNIGVLEAIWFDVAGPHAMQAAPEDVLEALVLSTDV</sequence>
<accession>A0A916WLC4</accession>
<organism evidence="2 3">
    <name type="scientific">Conyzicola nivalis</name>
    <dbReference type="NCBI Taxonomy" id="1477021"/>
    <lineage>
        <taxon>Bacteria</taxon>
        <taxon>Bacillati</taxon>
        <taxon>Actinomycetota</taxon>
        <taxon>Actinomycetes</taxon>
        <taxon>Micrococcales</taxon>
        <taxon>Microbacteriaceae</taxon>
        <taxon>Conyzicola</taxon>
    </lineage>
</organism>
<reference evidence="2" key="1">
    <citation type="journal article" date="2014" name="Int. J. Syst. Evol. Microbiol.">
        <title>Complete genome sequence of Corynebacterium casei LMG S-19264T (=DSM 44701T), isolated from a smear-ripened cheese.</title>
        <authorList>
            <consortium name="US DOE Joint Genome Institute (JGI-PGF)"/>
            <person name="Walter F."/>
            <person name="Albersmeier A."/>
            <person name="Kalinowski J."/>
            <person name="Ruckert C."/>
        </authorList>
    </citation>
    <scope>NUCLEOTIDE SEQUENCE</scope>
    <source>
        <strain evidence="2">CGMCC 1.12813</strain>
    </source>
</reference>
<evidence type="ECO:0000313" key="3">
    <source>
        <dbReference type="Proteomes" id="UP000606922"/>
    </source>
</evidence>
<dbReference type="Proteomes" id="UP000606922">
    <property type="component" value="Unassembled WGS sequence"/>
</dbReference>
<dbReference type="EMBL" id="BMGB01000002">
    <property type="protein sequence ID" value="GGB11044.1"/>
    <property type="molecule type" value="Genomic_DNA"/>
</dbReference>
<gene>
    <name evidence="2" type="ORF">GCM10010979_26670</name>
</gene>
<keyword evidence="3" id="KW-1185">Reference proteome</keyword>
<comment type="caution">
    <text evidence="2">The sequence shown here is derived from an EMBL/GenBank/DDBJ whole genome shotgun (WGS) entry which is preliminary data.</text>
</comment>
<feature type="domain" description="SseB protein N-terminal" evidence="1">
    <location>
        <begin position="15"/>
        <end position="124"/>
    </location>
</feature>
<proteinExistence type="predicted"/>
<evidence type="ECO:0000313" key="2">
    <source>
        <dbReference type="EMBL" id="GGB11044.1"/>
    </source>
</evidence>
<protein>
    <recommendedName>
        <fullName evidence="1">SseB protein N-terminal domain-containing protein</fullName>
    </recommendedName>
</protein>
<dbReference type="Pfam" id="PF07179">
    <property type="entry name" value="SseB"/>
    <property type="match status" value="1"/>
</dbReference>
<dbReference type="AlphaFoldDB" id="A0A916WLC4"/>
<reference evidence="2" key="2">
    <citation type="submission" date="2020-09" db="EMBL/GenBank/DDBJ databases">
        <authorList>
            <person name="Sun Q."/>
            <person name="Zhou Y."/>
        </authorList>
    </citation>
    <scope>NUCLEOTIDE SEQUENCE</scope>
    <source>
        <strain evidence="2">CGMCC 1.12813</strain>
    </source>
</reference>
<name>A0A916WLC4_9MICO</name>
<dbReference type="RefSeq" id="WP_188511284.1">
    <property type="nucleotide sequence ID" value="NZ_BMGB01000002.1"/>
</dbReference>